<evidence type="ECO:0000256" key="7">
    <source>
        <dbReference type="SAM" id="Coils"/>
    </source>
</evidence>
<dbReference type="Pfam" id="PF15361">
    <property type="entry name" value="RIC3"/>
    <property type="match status" value="1"/>
</dbReference>
<dbReference type="GO" id="GO:0005789">
    <property type="term" value="C:endoplasmic reticulum membrane"/>
    <property type="evidence" value="ECO:0007669"/>
    <property type="project" value="UniProtKB-SubCell"/>
</dbReference>
<feature type="region of interest" description="Disordered" evidence="8">
    <location>
        <begin position="223"/>
        <end position="257"/>
    </location>
</feature>
<comment type="subcellular location">
    <subcellularLocation>
        <location evidence="1">Endoplasmic reticulum membrane</location>
    </subcellularLocation>
</comment>
<evidence type="ECO:0000256" key="9">
    <source>
        <dbReference type="SAM" id="Phobius"/>
    </source>
</evidence>
<feature type="compositionally biased region" description="Polar residues" evidence="8">
    <location>
        <begin position="68"/>
        <end position="77"/>
    </location>
</feature>
<feature type="compositionally biased region" description="Acidic residues" evidence="8">
    <location>
        <begin position="287"/>
        <end position="301"/>
    </location>
</feature>
<feature type="domain" description="Resistance to inhibitors of cholinesterase protein 3 N-terminal" evidence="10">
    <location>
        <begin position="45"/>
        <end position="203"/>
    </location>
</feature>
<evidence type="ECO:0000256" key="8">
    <source>
        <dbReference type="SAM" id="MobiDB-lite"/>
    </source>
</evidence>
<dbReference type="AlphaFoldDB" id="A0A8S1HHT7"/>
<dbReference type="PANTHER" id="PTHR21723">
    <property type="entry name" value="RESISTANCE TO INHIBITORS OF CHOLINESTERASE PROTEIN 3 RIC3"/>
    <property type="match status" value="1"/>
</dbReference>
<evidence type="ECO:0000313" key="11">
    <source>
        <dbReference type="EMBL" id="CAD6194532.1"/>
    </source>
</evidence>
<organism evidence="11 12">
    <name type="scientific">Caenorhabditis auriculariae</name>
    <dbReference type="NCBI Taxonomy" id="2777116"/>
    <lineage>
        <taxon>Eukaryota</taxon>
        <taxon>Metazoa</taxon>
        <taxon>Ecdysozoa</taxon>
        <taxon>Nematoda</taxon>
        <taxon>Chromadorea</taxon>
        <taxon>Rhabditida</taxon>
        <taxon>Rhabditina</taxon>
        <taxon>Rhabditomorpha</taxon>
        <taxon>Rhabditoidea</taxon>
        <taxon>Rhabditidae</taxon>
        <taxon>Peloderinae</taxon>
        <taxon>Caenorhabditis</taxon>
    </lineage>
</organism>
<name>A0A8S1HHT7_9PELO</name>
<keyword evidence="5 9" id="KW-1133">Transmembrane helix</keyword>
<evidence type="ECO:0000256" key="2">
    <source>
        <dbReference type="ARBA" id="ARBA00008538"/>
    </source>
</evidence>
<dbReference type="InterPro" id="IPR026160">
    <property type="entry name" value="Ric3"/>
</dbReference>
<dbReference type="Proteomes" id="UP000835052">
    <property type="component" value="Unassembled WGS sequence"/>
</dbReference>
<evidence type="ECO:0000256" key="4">
    <source>
        <dbReference type="ARBA" id="ARBA00022824"/>
    </source>
</evidence>
<feature type="compositionally biased region" description="Polar residues" evidence="8">
    <location>
        <begin position="241"/>
        <end position="253"/>
    </location>
</feature>
<keyword evidence="4" id="KW-0256">Endoplasmic reticulum</keyword>
<reference evidence="11" key="1">
    <citation type="submission" date="2020-10" db="EMBL/GenBank/DDBJ databases">
        <authorList>
            <person name="Kikuchi T."/>
        </authorList>
    </citation>
    <scope>NUCLEOTIDE SEQUENCE</scope>
    <source>
        <strain evidence="11">NKZ352</strain>
    </source>
</reference>
<keyword evidence="6 9" id="KW-0472">Membrane</keyword>
<dbReference type="PANTHER" id="PTHR21723:SF3">
    <property type="entry name" value="PROTEIN RIC-3"/>
    <property type="match status" value="1"/>
</dbReference>
<evidence type="ECO:0000259" key="10">
    <source>
        <dbReference type="Pfam" id="PF15361"/>
    </source>
</evidence>
<feature type="region of interest" description="Disordered" evidence="8">
    <location>
        <begin position="152"/>
        <end position="174"/>
    </location>
</feature>
<feature type="transmembrane region" description="Helical" evidence="9">
    <location>
        <begin position="38"/>
        <end position="57"/>
    </location>
</feature>
<evidence type="ECO:0000256" key="3">
    <source>
        <dbReference type="ARBA" id="ARBA00022692"/>
    </source>
</evidence>
<proteinExistence type="inferred from homology"/>
<feature type="transmembrane region" description="Helical" evidence="9">
    <location>
        <begin position="124"/>
        <end position="145"/>
    </location>
</feature>
<evidence type="ECO:0000313" key="12">
    <source>
        <dbReference type="Proteomes" id="UP000835052"/>
    </source>
</evidence>
<dbReference type="GO" id="GO:0007271">
    <property type="term" value="P:synaptic transmission, cholinergic"/>
    <property type="evidence" value="ECO:0007669"/>
    <property type="project" value="TreeGrafter"/>
</dbReference>
<feature type="coiled-coil region" evidence="7">
    <location>
        <begin position="177"/>
        <end position="204"/>
    </location>
</feature>
<evidence type="ECO:0000256" key="5">
    <source>
        <dbReference type="ARBA" id="ARBA00022989"/>
    </source>
</evidence>
<feature type="compositionally biased region" description="Acidic residues" evidence="8">
    <location>
        <begin position="347"/>
        <end position="360"/>
    </location>
</feature>
<feature type="compositionally biased region" description="Gly residues" evidence="8">
    <location>
        <begin position="85"/>
        <end position="96"/>
    </location>
</feature>
<feature type="compositionally biased region" description="Acidic residues" evidence="8">
    <location>
        <begin position="160"/>
        <end position="170"/>
    </location>
</feature>
<dbReference type="EMBL" id="CAJGYM010000045">
    <property type="protein sequence ID" value="CAD6194532.1"/>
    <property type="molecule type" value="Genomic_DNA"/>
</dbReference>
<comment type="similarity">
    <text evidence="2">Belongs to the ric-3 family.</text>
</comment>
<dbReference type="GO" id="GO:0043025">
    <property type="term" value="C:neuronal cell body"/>
    <property type="evidence" value="ECO:0007669"/>
    <property type="project" value="TreeGrafter"/>
</dbReference>
<evidence type="ECO:0000256" key="6">
    <source>
        <dbReference type="ARBA" id="ARBA00023136"/>
    </source>
</evidence>
<keyword evidence="7" id="KW-0175">Coiled coil</keyword>
<keyword evidence="12" id="KW-1185">Reference proteome</keyword>
<protein>
    <recommendedName>
        <fullName evidence="10">Resistance to inhibitors of cholinesterase protein 3 N-terminal domain-containing protein</fullName>
    </recommendedName>
</protein>
<dbReference type="GO" id="GO:0045202">
    <property type="term" value="C:synapse"/>
    <property type="evidence" value="ECO:0007669"/>
    <property type="project" value="GOC"/>
</dbReference>
<feature type="compositionally biased region" description="Basic and acidic residues" evidence="8">
    <location>
        <begin position="1"/>
        <end position="16"/>
    </location>
</feature>
<feature type="region of interest" description="Disordered" evidence="8">
    <location>
        <begin position="68"/>
        <end position="100"/>
    </location>
</feature>
<feature type="region of interest" description="Disordered" evidence="8">
    <location>
        <begin position="1"/>
        <end position="30"/>
    </location>
</feature>
<gene>
    <name evidence="11" type="ORF">CAUJ_LOCUS10451</name>
</gene>
<keyword evidence="3 9" id="KW-0812">Transmembrane</keyword>
<evidence type="ECO:0000256" key="1">
    <source>
        <dbReference type="ARBA" id="ARBA00004586"/>
    </source>
</evidence>
<feature type="region of interest" description="Disordered" evidence="8">
    <location>
        <begin position="270"/>
        <end position="387"/>
    </location>
</feature>
<dbReference type="InterPro" id="IPR032763">
    <property type="entry name" value="RIC3_N"/>
</dbReference>
<dbReference type="OrthoDB" id="10070774at2759"/>
<feature type="compositionally biased region" description="Basic residues" evidence="8">
    <location>
        <begin position="326"/>
        <end position="338"/>
    </location>
</feature>
<accession>A0A8S1HHT7</accession>
<sequence>MPDRARDRERPRERESRKRRRREFEEDEDEGGISSWKVGLVIGVIVVCFAMLYPALFHPMLMGLMGSKQQQPTTSQARPPIHPAMGGGGAGGGRHPGPGVRPDVHPAMRMAHAQTETQSGGRGMFTWMLPLYTVGVVVFLLYTLFKSKKNKKKKRRYDESSEEEDDESDVNDVYNGKRLGKKKLRGLQERLRQTEEAMTKILEQLETVQAGDLGLDLDALEEASKAAEQDESVEVDDGEKPSTSKAPQQNEQYINDLEKALKDFKDLSREYENAKIGGRRYKKRDSEDEEEEEDNEEENTSDGELNSEASTSESEDEPPPPPPPPKKSKSKNKSKAKKKIEDKSEKEEEEVEEEGIDIDAELAKESLIKSQPNNDNNKKVRRRPKKT</sequence>
<dbReference type="GO" id="GO:0043005">
    <property type="term" value="C:neuron projection"/>
    <property type="evidence" value="ECO:0007669"/>
    <property type="project" value="TreeGrafter"/>
</dbReference>
<dbReference type="GO" id="GO:0034394">
    <property type="term" value="P:protein localization to cell surface"/>
    <property type="evidence" value="ECO:0007669"/>
    <property type="project" value="TreeGrafter"/>
</dbReference>
<comment type="caution">
    <text evidence="11">The sequence shown here is derived from an EMBL/GenBank/DDBJ whole genome shotgun (WGS) entry which is preliminary data.</text>
</comment>